<dbReference type="CDD" id="cd09218">
    <property type="entry name" value="TLP-PA"/>
    <property type="match status" value="1"/>
</dbReference>
<organism evidence="1 2">
    <name type="scientific">Digitaria exilis</name>
    <dbReference type="NCBI Taxonomy" id="1010633"/>
    <lineage>
        <taxon>Eukaryota</taxon>
        <taxon>Viridiplantae</taxon>
        <taxon>Streptophyta</taxon>
        <taxon>Embryophyta</taxon>
        <taxon>Tracheophyta</taxon>
        <taxon>Spermatophyta</taxon>
        <taxon>Magnoliopsida</taxon>
        <taxon>Liliopsida</taxon>
        <taxon>Poales</taxon>
        <taxon>Poaceae</taxon>
        <taxon>PACMAD clade</taxon>
        <taxon>Panicoideae</taxon>
        <taxon>Panicodae</taxon>
        <taxon>Paniceae</taxon>
        <taxon>Anthephorinae</taxon>
        <taxon>Digitaria</taxon>
    </lineage>
</organism>
<sequence>MTASAFAHRRSAEFHEPAATRSVRRFRGRWGSCLARGMLRSLVLANDEFSSLPALPAPATDHMWSTGAVSSCSPHGRFRGDVLACQRWIRTKSLRPALEAAVVLDFPWRRRKSGSAVNTDSTARTFRGRAFFSCSVDYPPFLLASKTSVLPIPYLYKNGGPDEDHTQAQIFFSAISPTSATPCSEPEQQGPPSYQGVWDCRREEVGATANLAREADTLGPVTPAGRHPAVFSRAITRKQRGAKSRAPEESLELRPLKIEMARSPAHVALCSFALLILLPGECSSPAWSATFTMTNNCGYTVWPGLLSGAGTAPLSTTGFALAHGASTTVDTPASWSGRMWARTLCATDATTGKFTCATGDCGSGSLQCNGGGAAPPATLAEFTLDGSGGLDFFDVSLVDGYNLPMLIVPQGGGGGAAAGSSSNGSADSGKCMATGCLVDLNAACPADLRVMATPATTGTGAGGGGGAVACRSACEAFGTPQYCCSGAYGSPNTCRPSTYSQFFKTACPRAYSYAYDDSTSTFTCATGISYAITFCPSTTR</sequence>
<protein>
    <recommendedName>
        <fullName evidence="3">Thaumatin-like protein</fullName>
    </recommendedName>
</protein>
<evidence type="ECO:0008006" key="3">
    <source>
        <dbReference type="Google" id="ProtNLM"/>
    </source>
</evidence>
<dbReference type="SMART" id="SM00205">
    <property type="entry name" value="THN"/>
    <property type="match status" value="1"/>
</dbReference>
<dbReference type="Gene3D" id="2.60.110.10">
    <property type="entry name" value="Thaumatin"/>
    <property type="match status" value="1"/>
</dbReference>
<reference evidence="1" key="1">
    <citation type="submission" date="2020-07" db="EMBL/GenBank/DDBJ databases">
        <title>Genome sequence and genetic diversity analysis of an under-domesticated orphan crop, white fonio (Digitaria exilis).</title>
        <authorList>
            <person name="Bennetzen J.L."/>
            <person name="Chen S."/>
            <person name="Ma X."/>
            <person name="Wang X."/>
            <person name="Yssel A.E.J."/>
            <person name="Chaluvadi S.R."/>
            <person name="Johnson M."/>
            <person name="Gangashetty P."/>
            <person name="Hamidou F."/>
            <person name="Sanogo M.D."/>
            <person name="Zwaenepoel A."/>
            <person name="Wallace J."/>
            <person name="Van De Peer Y."/>
            <person name="Van Deynze A."/>
        </authorList>
    </citation>
    <scope>NUCLEOTIDE SEQUENCE</scope>
    <source>
        <tissue evidence="1">Leaves</tissue>
    </source>
</reference>
<comment type="caution">
    <text evidence="1">The sequence shown here is derived from an EMBL/GenBank/DDBJ whole genome shotgun (WGS) entry which is preliminary data.</text>
</comment>
<evidence type="ECO:0000313" key="1">
    <source>
        <dbReference type="EMBL" id="KAF8718482.1"/>
    </source>
</evidence>
<dbReference type="PROSITE" id="PS51367">
    <property type="entry name" value="THAUMATIN_2"/>
    <property type="match status" value="1"/>
</dbReference>
<dbReference type="OrthoDB" id="430315at2759"/>
<dbReference type="PROSITE" id="PS00316">
    <property type="entry name" value="THAUMATIN_1"/>
    <property type="match status" value="1"/>
</dbReference>
<gene>
    <name evidence="1" type="ORF">HU200_025250</name>
</gene>
<dbReference type="Pfam" id="PF00314">
    <property type="entry name" value="Thaumatin"/>
    <property type="match status" value="1"/>
</dbReference>
<dbReference type="PRINTS" id="PR00347">
    <property type="entry name" value="THAUMATIN"/>
</dbReference>
<dbReference type="InterPro" id="IPR001938">
    <property type="entry name" value="Thaumatin"/>
</dbReference>
<dbReference type="FunFam" id="2.60.110.10:FF:000001">
    <property type="entry name" value="THAUMATIN-LIKE PROTEIN 1"/>
    <property type="match status" value="1"/>
</dbReference>
<dbReference type="EMBL" id="JACEFO010001708">
    <property type="protein sequence ID" value="KAF8718482.1"/>
    <property type="molecule type" value="Genomic_DNA"/>
</dbReference>
<evidence type="ECO:0000313" key="2">
    <source>
        <dbReference type="Proteomes" id="UP000636709"/>
    </source>
</evidence>
<proteinExistence type="predicted"/>
<dbReference type="PANTHER" id="PTHR31048">
    <property type="entry name" value="OS03G0233200 PROTEIN"/>
    <property type="match status" value="1"/>
</dbReference>
<name>A0A835BX96_9POAL</name>
<dbReference type="InterPro" id="IPR037176">
    <property type="entry name" value="Osmotin/thaumatin-like_sf"/>
</dbReference>
<dbReference type="AlphaFoldDB" id="A0A835BX96"/>
<dbReference type="InterPro" id="IPR017949">
    <property type="entry name" value="Thaumatin_CS"/>
</dbReference>
<accession>A0A835BX96</accession>
<dbReference type="Proteomes" id="UP000636709">
    <property type="component" value="Unassembled WGS sequence"/>
</dbReference>
<dbReference type="SUPFAM" id="SSF49870">
    <property type="entry name" value="Osmotin, thaumatin-like protein"/>
    <property type="match status" value="1"/>
</dbReference>
<keyword evidence="2" id="KW-1185">Reference proteome</keyword>